<sequence>MTLPRLLRGRSPHLGRPPPPPSPPTNPPAAASAMTSPPSPPQSQRGSKRPRPPADEKGDKPDKEKDRACRYDSSLGLLTTKFVNLLKASTDGALDLNLAAEKLQVQKRRIYDITNVLEGIGIIEKKSKNNIKWRHQVETGRSCEAELAELSAELESLKREDDAMDQAIAVYHGKLRALATGEQCAAFAYVTHKDIKAIPELRGDTLIAIKAPPGTELEVPDPDEGMPYGERRYQIFLKSTGGPIDCLLVSQGGEEEEAEEEVMRGEEDVSGCWRLSPPPMDKEFYFVLDDEEKGKGIADLYEEVMTAPEADDKVEVEVPGV</sequence>
<dbReference type="GeneID" id="17324098"/>
<dbReference type="OMA" id="IISQHEV"/>
<dbReference type="GO" id="GO:0090575">
    <property type="term" value="C:RNA polymerase II transcription regulator complex"/>
    <property type="evidence" value="ECO:0007669"/>
    <property type="project" value="TreeGrafter"/>
</dbReference>
<protein>
    <recommendedName>
        <fullName evidence="8">E2F/DP family winged-helix DNA-binding domain-containing protein</fullName>
    </recommendedName>
</protein>
<dbReference type="Pfam" id="PF16421">
    <property type="entry name" value="E2F_CC-MB"/>
    <property type="match status" value="1"/>
</dbReference>
<dbReference type="AlphaFoldDB" id="R7QDH4"/>
<dbReference type="InterPro" id="IPR037241">
    <property type="entry name" value="E2F-DP_heterodim"/>
</dbReference>
<dbReference type="GO" id="GO:0000981">
    <property type="term" value="F:DNA-binding transcription factor activity, RNA polymerase II-specific"/>
    <property type="evidence" value="ECO:0007669"/>
    <property type="project" value="TreeGrafter"/>
</dbReference>
<dbReference type="PANTHER" id="PTHR12081:SF18">
    <property type="entry name" value="TRANSCRIPTION FACTOR E2F2-RELATED"/>
    <property type="match status" value="1"/>
</dbReference>
<dbReference type="OrthoDB" id="1743261at2759"/>
<keyword evidence="5" id="KW-0539">Nucleus</keyword>
<dbReference type="RefSeq" id="XP_005716381.1">
    <property type="nucleotide sequence ID" value="XM_005716324.1"/>
</dbReference>
<evidence type="ECO:0000313" key="9">
    <source>
        <dbReference type="EMBL" id="CDF36562.1"/>
    </source>
</evidence>
<dbReference type="Gramene" id="CDF36562">
    <property type="protein sequence ID" value="CDF36562"/>
    <property type="gene ID" value="CHC_T00004865001"/>
</dbReference>
<feature type="domain" description="E2F/DP family winged-helix DNA-binding" evidence="8">
    <location>
        <begin position="70"/>
        <end position="135"/>
    </location>
</feature>
<evidence type="ECO:0000256" key="7">
    <source>
        <dbReference type="SAM" id="MobiDB-lite"/>
    </source>
</evidence>
<evidence type="ECO:0000256" key="5">
    <source>
        <dbReference type="RuleBase" id="RU003796"/>
    </source>
</evidence>
<dbReference type="Gene3D" id="1.10.10.10">
    <property type="entry name" value="Winged helix-like DNA-binding domain superfamily/Winged helix DNA-binding domain"/>
    <property type="match status" value="1"/>
</dbReference>
<feature type="compositionally biased region" description="Pro residues" evidence="7">
    <location>
        <begin position="15"/>
        <end position="27"/>
    </location>
</feature>
<dbReference type="SUPFAM" id="SSF46785">
    <property type="entry name" value="Winged helix' DNA-binding domain"/>
    <property type="match status" value="1"/>
</dbReference>
<dbReference type="Gene3D" id="6.10.250.540">
    <property type="match status" value="1"/>
</dbReference>
<name>R7QDH4_CHOCR</name>
<dbReference type="InterPro" id="IPR003316">
    <property type="entry name" value="E2F_WHTH_DNA-bd_dom"/>
</dbReference>
<keyword evidence="4 5" id="KW-0804">Transcription</keyword>
<evidence type="ECO:0000313" key="10">
    <source>
        <dbReference type="Proteomes" id="UP000012073"/>
    </source>
</evidence>
<dbReference type="EMBL" id="HG001788">
    <property type="protein sequence ID" value="CDF36562.1"/>
    <property type="molecule type" value="Genomic_DNA"/>
</dbReference>
<dbReference type="SUPFAM" id="SSF144074">
    <property type="entry name" value="E2F-DP heterodimerization region"/>
    <property type="match status" value="1"/>
</dbReference>
<comment type="similarity">
    <text evidence="1 5">Belongs to the E2F/DP family.</text>
</comment>
<feature type="region of interest" description="Disordered" evidence="7">
    <location>
        <begin position="1"/>
        <end position="68"/>
    </location>
</feature>
<organism evidence="9 10">
    <name type="scientific">Chondrus crispus</name>
    <name type="common">Carrageen Irish moss</name>
    <name type="synonym">Polymorpha crispa</name>
    <dbReference type="NCBI Taxonomy" id="2769"/>
    <lineage>
        <taxon>Eukaryota</taxon>
        <taxon>Rhodophyta</taxon>
        <taxon>Florideophyceae</taxon>
        <taxon>Rhodymeniophycidae</taxon>
        <taxon>Gigartinales</taxon>
        <taxon>Gigartinaceae</taxon>
        <taxon>Chondrus</taxon>
    </lineage>
</organism>
<keyword evidence="10" id="KW-1185">Reference proteome</keyword>
<dbReference type="PANTHER" id="PTHR12081">
    <property type="entry name" value="TRANSCRIPTION FACTOR E2F"/>
    <property type="match status" value="1"/>
</dbReference>
<feature type="coiled-coil region" evidence="6">
    <location>
        <begin position="140"/>
        <end position="167"/>
    </location>
</feature>
<dbReference type="GO" id="GO:0046983">
    <property type="term" value="F:protein dimerization activity"/>
    <property type="evidence" value="ECO:0007669"/>
    <property type="project" value="InterPro"/>
</dbReference>
<accession>R7QDH4</accession>
<evidence type="ECO:0000256" key="2">
    <source>
        <dbReference type="ARBA" id="ARBA00023015"/>
    </source>
</evidence>
<dbReference type="PhylomeDB" id="R7QDH4"/>
<dbReference type="SMART" id="SM01372">
    <property type="entry name" value="E2F_TDP"/>
    <property type="match status" value="1"/>
</dbReference>
<evidence type="ECO:0000256" key="6">
    <source>
        <dbReference type="SAM" id="Coils"/>
    </source>
</evidence>
<dbReference type="GO" id="GO:0000978">
    <property type="term" value="F:RNA polymerase II cis-regulatory region sequence-specific DNA binding"/>
    <property type="evidence" value="ECO:0007669"/>
    <property type="project" value="InterPro"/>
</dbReference>
<evidence type="ECO:0000259" key="8">
    <source>
        <dbReference type="SMART" id="SM01372"/>
    </source>
</evidence>
<dbReference type="Proteomes" id="UP000012073">
    <property type="component" value="Unassembled WGS sequence"/>
</dbReference>
<dbReference type="FunFam" id="1.10.10.10:FF:000008">
    <property type="entry name" value="E2F transcription factor 1"/>
    <property type="match status" value="1"/>
</dbReference>
<evidence type="ECO:0000256" key="3">
    <source>
        <dbReference type="ARBA" id="ARBA00023125"/>
    </source>
</evidence>
<dbReference type="InterPro" id="IPR036390">
    <property type="entry name" value="WH_DNA-bd_sf"/>
</dbReference>
<keyword evidence="6" id="KW-0175">Coiled coil</keyword>
<dbReference type="InterPro" id="IPR015633">
    <property type="entry name" value="E2F"/>
</dbReference>
<dbReference type="InterPro" id="IPR036388">
    <property type="entry name" value="WH-like_DNA-bd_sf"/>
</dbReference>
<dbReference type="STRING" id="2769.R7QDH4"/>
<reference evidence="10" key="1">
    <citation type="journal article" date="2013" name="Proc. Natl. Acad. Sci. U.S.A.">
        <title>Genome structure and metabolic features in the red seaweed Chondrus crispus shed light on evolution of the Archaeplastida.</title>
        <authorList>
            <person name="Collen J."/>
            <person name="Porcel B."/>
            <person name="Carre W."/>
            <person name="Ball S.G."/>
            <person name="Chaparro C."/>
            <person name="Tonon T."/>
            <person name="Barbeyron T."/>
            <person name="Michel G."/>
            <person name="Noel B."/>
            <person name="Valentin K."/>
            <person name="Elias M."/>
            <person name="Artiguenave F."/>
            <person name="Arun A."/>
            <person name="Aury J.M."/>
            <person name="Barbosa-Neto J.F."/>
            <person name="Bothwell J.H."/>
            <person name="Bouget F.Y."/>
            <person name="Brillet L."/>
            <person name="Cabello-Hurtado F."/>
            <person name="Capella-Gutierrez S."/>
            <person name="Charrier B."/>
            <person name="Cladiere L."/>
            <person name="Cock J.M."/>
            <person name="Coelho S.M."/>
            <person name="Colleoni C."/>
            <person name="Czjzek M."/>
            <person name="Da Silva C."/>
            <person name="Delage L."/>
            <person name="Denoeud F."/>
            <person name="Deschamps P."/>
            <person name="Dittami S.M."/>
            <person name="Gabaldon T."/>
            <person name="Gachon C.M."/>
            <person name="Groisillier A."/>
            <person name="Herve C."/>
            <person name="Jabbari K."/>
            <person name="Katinka M."/>
            <person name="Kloareg B."/>
            <person name="Kowalczyk N."/>
            <person name="Labadie K."/>
            <person name="Leblanc C."/>
            <person name="Lopez P.J."/>
            <person name="McLachlan D.H."/>
            <person name="Meslet-Cladiere L."/>
            <person name="Moustafa A."/>
            <person name="Nehr Z."/>
            <person name="Nyvall Collen P."/>
            <person name="Panaud O."/>
            <person name="Partensky F."/>
            <person name="Poulain J."/>
            <person name="Rensing S.A."/>
            <person name="Rousvoal S."/>
            <person name="Samson G."/>
            <person name="Symeonidi A."/>
            <person name="Weissenbach J."/>
            <person name="Zambounis A."/>
            <person name="Wincker P."/>
            <person name="Boyen C."/>
        </authorList>
    </citation>
    <scope>NUCLEOTIDE SEQUENCE [LARGE SCALE GENOMIC DNA]</scope>
    <source>
        <strain evidence="10">cv. Stackhouse</strain>
    </source>
</reference>
<evidence type="ECO:0000256" key="4">
    <source>
        <dbReference type="ARBA" id="ARBA00023163"/>
    </source>
</evidence>
<feature type="compositionally biased region" description="Basic and acidic residues" evidence="7">
    <location>
        <begin position="52"/>
        <end position="68"/>
    </location>
</feature>
<comment type="subcellular location">
    <subcellularLocation>
        <location evidence="5">Nucleus</location>
    </subcellularLocation>
</comment>
<gene>
    <name evidence="9" type="ORF">CHC_T00004865001</name>
</gene>
<keyword evidence="2 5" id="KW-0805">Transcription regulation</keyword>
<dbReference type="CDD" id="cd14660">
    <property type="entry name" value="E2F_DD"/>
    <property type="match status" value="1"/>
</dbReference>
<dbReference type="InterPro" id="IPR032198">
    <property type="entry name" value="E2F_CC-MB"/>
</dbReference>
<keyword evidence="3 5" id="KW-0238">DNA-binding</keyword>
<dbReference type="KEGG" id="ccp:CHC_T00004865001"/>
<proteinExistence type="inferred from homology"/>
<dbReference type="Pfam" id="PF02319">
    <property type="entry name" value="WHD_E2F_TDP"/>
    <property type="match status" value="1"/>
</dbReference>
<evidence type="ECO:0000256" key="1">
    <source>
        <dbReference type="ARBA" id="ARBA00010940"/>
    </source>
</evidence>